<dbReference type="SUPFAM" id="SSF52540">
    <property type="entry name" value="P-loop containing nucleoside triphosphate hydrolases"/>
    <property type="match status" value="2"/>
</dbReference>
<evidence type="ECO:0000256" key="1">
    <source>
        <dbReference type="ARBA" id="ARBA00022801"/>
    </source>
</evidence>
<dbReference type="EMBL" id="JBDZYD010000001">
    <property type="protein sequence ID" value="MEQ0557470.1"/>
    <property type="molecule type" value="Genomic_DNA"/>
</dbReference>
<evidence type="ECO:0000259" key="4">
    <source>
        <dbReference type="PROSITE" id="PS51194"/>
    </source>
</evidence>
<organism evidence="5 6">
    <name type="scientific">Amycolatopsis melonis</name>
    <dbReference type="NCBI Taxonomy" id="3156488"/>
    <lineage>
        <taxon>Bacteria</taxon>
        <taxon>Bacillati</taxon>
        <taxon>Actinomycetota</taxon>
        <taxon>Actinomycetes</taxon>
        <taxon>Pseudonocardiales</taxon>
        <taxon>Pseudonocardiaceae</taxon>
        <taxon>Amycolatopsis</taxon>
    </lineage>
</organism>
<evidence type="ECO:0000313" key="6">
    <source>
        <dbReference type="Proteomes" id="UP001440984"/>
    </source>
</evidence>
<dbReference type="PANTHER" id="PTHR10799">
    <property type="entry name" value="SNF2/RAD54 HELICASE FAMILY"/>
    <property type="match status" value="1"/>
</dbReference>
<dbReference type="InterPro" id="IPR038718">
    <property type="entry name" value="SNF2-like_sf"/>
</dbReference>
<evidence type="ECO:0000313" key="5">
    <source>
        <dbReference type="EMBL" id="MEQ0557470.1"/>
    </source>
</evidence>
<name>A0ABV0L581_9PSEU</name>
<evidence type="ECO:0000259" key="3">
    <source>
        <dbReference type="PROSITE" id="PS51192"/>
    </source>
</evidence>
<dbReference type="InterPro" id="IPR000330">
    <property type="entry name" value="SNF2_N"/>
</dbReference>
<dbReference type="Proteomes" id="UP001440984">
    <property type="component" value="Unassembled WGS sequence"/>
</dbReference>
<keyword evidence="6" id="KW-1185">Reference proteome</keyword>
<reference evidence="5 6" key="1">
    <citation type="submission" date="2024-05" db="EMBL/GenBank/DDBJ databases">
        <authorList>
            <person name="Zhao H."/>
            <person name="Xu Y."/>
            <person name="Lin S."/>
            <person name="Spain J.C."/>
            <person name="Zhou N.-Y."/>
        </authorList>
    </citation>
    <scope>NUCLEOTIDE SEQUENCE [LARGE SCALE GENOMIC DNA]</scope>
    <source>
        <strain evidence="5 6">NEAU-NG30</strain>
    </source>
</reference>
<dbReference type="Pfam" id="PF00176">
    <property type="entry name" value="SNF2-rel_dom"/>
    <property type="match status" value="1"/>
</dbReference>
<gene>
    <name evidence="5" type="ORF">ABJI51_00210</name>
</gene>
<dbReference type="InterPro" id="IPR001650">
    <property type="entry name" value="Helicase_C-like"/>
</dbReference>
<dbReference type="PROSITE" id="PS51192">
    <property type="entry name" value="HELICASE_ATP_BIND_1"/>
    <property type="match status" value="1"/>
</dbReference>
<dbReference type="GO" id="GO:0016787">
    <property type="term" value="F:hydrolase activity"/>
    <property type="evidence" value="ECO:0007669"/>
    <property type="project" value="UniProtKB-KW"/>
</dbReference>
<dbReference type="InterPro" id="IPR022138">
    <property type="entry name" value="DUF3670"/>
</dbReference>
<feature type="region of interest" description="Disordered" evidence="2">
    <location>
        <begin position="496"/>
        <end position="598"/>
    </location>
</feature>
<dbReference type="InterPro" id="IPR049730">
    <property type="entry name" value="SNF2/RAD54-like_C"/>
</dbReference>
<dbReference type="CDD" id="cd18793">
    <property type="entry name" value="SF2_C_SNF"/>
    <property type="match status" value="1"/>
</dbReference>
<evidence type="ECO:0000256" key="2">
    <source>
        <dbReference type="SAM" id="MobiDB-lite"/>
    </source>
</evidence>
<dbReference type="PROSITE" id="PS51194">
    <property type="entry name" value="HELICASE_CTER"/>
    <property type="match status" value="1"/>
</dbReference>
<keyword evidence="1 5" id="KW-0378">Hydrolase</keyword>
<comment type="caution">
    <text evidence="5">The sequence shown here is derived from an EMBL/GenBank/DDBJ whole genome shotgun (WGS) entry which is preliminary data.</text>
</comment>
<sequence length="1011" mass="107909">MEFSADTQATYLPADPPRDGVLALWGEDVAGGTTIELVLPRGAKFARTKVAAELVPLERALPRLLAVGEEASPAVAAWSAAVNAGVNLVARGRLRPAVSPAGAAAWRIGPLDAADEELLRGLAGALPPEAYALPLTGLKRIRLHSPDSLVRALWDATADLLVRSPAAPVGLDDPAFAAREPALLGPDGAAWLAELEAREPRGVQVLLRVEGRDDDSFAGVLAVRSMAEPSLVVEAATLWDAPDAVLNRLGDQVETQLLLGLRRGARAWAPLGRVLAEPAPAELPLSDEEVVDLLTDGARELGGAGIEVLWSKGLFAGEVKARASATQAPASVAEAEFALRDLLEFRWQLSLGGEQLTEAEVAALAEAKRPLVRLRGQWVRVDPQLLAKVRGRTRKLEAGEALAAALTGELEVDGERVEFAAPPALGGLAERIRTRAESAVNPPPGLHATLRPYQQAGLSWLATMTGLGLGACLADDMGLGKTIQLIALHLHRHAPGQPGEAAGPVALAGSEPALTGPPLAGDELRAAGPPLQLIDGKPGPAPTGSALAGGEVRAAGAPRQSSGGEVRAAGVPPQSSGGEAGAPPQLSGSEPTSTGGGPTLVLCPTSLLGNWEREFARFAPHIPVRRFHGGGRHLDDLAPDEVVLATYGVLRRDRETLSEVDWGLVAADEAQHVKNPLSATAKELRKIPARAKVALTGTPVENRLTELWSIVDWTTPGLLGPLDRFRRTVARPIERDRDKAVTERLAATVRPFLLRRRKTDPDIAPELPRKTETDRFVPLTAEQTTLYEAVVRENLAEIRESQGIKRRGQVLQLLTELKQICNHPAQFLKEPHGALTGRSGKLAAFEELLDVILDEGESVLVFSQYVQLCRLLERRLADRGLPTQLLSGDSSPSKRQDMVDRFQAGEVPVFLLSLKAGGVGLNLTRATHVIHYDRWWNPAVEDQATDRAYRIGQDRPVQVHRLIAEGTLEERIAQVLEKKRGLAESIVGAGEDWITELSDDELADLVRLGSG</sequence>
<dbReference type="GO" id="GO:0004386">
    <property type="term" value="F:helicase activity"/>
    <property type="evidence" value="ECO:0007669"/>
    <property type="project" value="UniProtKB-KW"/>
</dbReference>
<dbReference type="Pfam" id="PF12419">
    <property type="entry name" value="DUF3670"/>
    <property type="match status" value="1"/>
</dbReference>
<dbReference type="InterPro" id="IPR014001">
    <property type="entry name" value="Helicase_ATP-bd"/>
</dbReference>
<dbReference type="RefSeq" id="WP_348946752.1">
    <property type="nucleotide sequence ID" value="NZ_JBDZYD010000001.1"/>
</dbReference>
<dbReference type="Gene3D" id="3.40.50.300">
    <property type="entry name" value="P-loop containing nucleotide triphosphate hydrolases"/>
    <property type="match status" value="1"/>
</dbReference>
<dbReference type="SMART" id="SM00490">
    <property type="entry name" value="HELICc"/>
    <property type="match status" value="1"/>
</dbReference>
<keyword evidence="5" id="KW-0347">Helicase</keyword>
<feature type="domain" description="Helicase ATP-binding" evidence="3">
    <location>
        <begin position="558"/>
        <end position="717"/>
    </location>
</feature>
<feature type="domain" description="Helicase C-terminal" evidence="4">
    <location>
        <begin position="844"/>
        <end position="994"/>
    </location>
</feature>
<dbReference type="Gene3D" id="3.40.50.10810">
    <property type="entry name" value="Tandem AAA-ATPase domain"/>
    <property type="match status" value="2"/>
</dbReference>
<keyword evidence="5" id="KW-0067">ATP-binding</keyword>
<protein>
    <submittedName>
        <fullName evidence="5">DEAD/DEAH box helicase</fullName>
        <ecNumber evidence="5">3.6.4.-</ecNumber>
    </submittedName>
</protein>
<proteinExistence type="predicted"/>
<dbReference type="InterPro" id="IPR027417">
    <property type="entry name" value="P-loop_NTPase"/>
</dbReference>
<keyword evidence="5" id="KW-0547">Nucleotide-binding</keyword>
<dbReference type="SMART" id="SM00487">
    <property type="entry name" value="DEXDc"/>
    <property type="match status" value="1"/>
</dbReference>
<accession>A0ABV0L581</accession>
<dbReference type="EC" id="3.6.4.-" evidence="5"/>
<dbReference type="Pfam" id="PF00271">
    <property type="entry name" value="Helicase_C"/>
    <property type="match status" value="1"/>
</dbReference>